<dbReference type="AlphaFoldDB" id="A0A835UA75"/>
<proteinExistence type="predicted"/>
<dbReference type="EMBL" id="JADCNM010000043">
    <property type="protein sequence ID" value="KAG0451901.1"/>
    <property type="molecule type" value="Genomic_DNA"/>
</dbReference>
<accession>A0A835UA75</accession>
<evidence type="ECO:0000313" key="2">
    <source>
        <dbReference type="Proteomes" id="UP000639772"/>
    </source>
</evidence>
<organism evidence="1 2">
    <name type="scientific">Vanilla planifolia</name>
    <name type="common">Vanilla</name>
    <dbReference type="NCBI Taxonomy" id="51239"/>
    <lineage>
        <taxon>Eukaryota</taxon>
        <taxon>Viridiplantae</taxon>
        <taxon>Streptophyta</taxon>
        <taxon>Embryophyta</taxon>
        <taxon>Tracheophyta</taxon>
        <taxon>Spermatophyta</taxon>
        <taxon>Magnoliopsida</taxon>
        <taxon>Liliopsida</taxon>
        <taxon>Asparagales</taxon>
        <taxon>Orchidaceae</taxon>
        <taxon>Vanilloideae</taxon>
        <taxon>Vanilleae</taxon>
        <taxon>Vanilla</taxon>
    </lineage>
</organism>
<sequence>MVRTYSTEVDRVQVFKTKSFSITLPEKSCLPTIIGMEDQIKLRVVQVQSGVTDDSLLRLPQVGAIETGSSTDPSPITEEGLSNSLTAIQVLNAGRKVKKEKEESRSPEVFLIRNGDFDLLTHVYPSTIFSDLSALLREVRHITSKWWGGSDLFDCLSHMLFRFHLSFPHPLPKVPWANLVWF</sequence>
<gene>
    <name evidence="1" type="ORF">HPP92_025992</name>
</gene>
<name>A0A835UA75_VANPL</name>
<reference evidence="1 2" key="1">
    <citation type="journal article" date="2020" name="Nat. Food">
        <title>A phased Vanilla planifolia genome enables genetic improvement of flavour and production.</title>
        <authorList>
            <person name="Hasing T."/>
            <person name="Tang H."/>
            <person name="Brym M."/>
            <person name="Khazi F."/>
            <person name="Huang T."/>
            <person name="Chambers A.H."/>
        </authorList>
    </citation>
    <scope>NUCLEOTIDE SEQUENCE [LARGE SCALE GENOMIC DNA]</scope>
    <source>
        <tissue evidence="1">Leaf</tissue>
    </source>
</reference>
<protein>
    <submittedName>
        <fullName evidence="1">Uncharacterized protein</fullName>
    </submittedName>
</protein>
<evidence type="ECO:0000313" key="1">
    <source>
        <dbReference type="EMBL" id="KAG0451901.1"/>
    </source>
</evidence>
<comment type="caution">
    <text evidence="1">The sequence shown here is derived from an EMBL/GenBank/DDBJ whole genome shotgun (WGS) entry which is preliminary data.</text>
</comment>
<dbReference type="Proteomes" id="UP000639772">
    <property type="component" value="Unassembled WGS sequence"/>
</dbReference>